<dbReference type="EMBL" id="BJXQ01000054">
    <property type="protein sequence ID" value="GEN04940.1"/>
    <property type="molecule type" value="Genomic_DNA"/>
</dbReference>
<reference evidence="2 4" key="1">
    <citation type="submission" date="2012-11" db="EMBL/GenBank/DDBJ databases">
        <title>Whole genome sequence of Acetobacter indonesiensis 5H-1.</title>
        <authorList>
            <person name="Azuma Y."/>
            <person name="Higashiura N."/>
            <person name="Hirakawa H."/>
            <person name="Matsushita K."/>
        </authorList>
    </citation>
    <scope>NUCLEOTIDE SEQUENCE [LARGE SCALE GENOMIC DNA]</scope>
    <source>
        <strain evidence="2 4">5H-1</strain>
    </source>
</reference>
<evidence type="ECO:0000256" key="1">
    <source>
        <dbReference type="SAM" id="MobiDB-lite"/>
    </source>
</evidence>
<feature type="compositionally biased region" description="Polar residues" evidence="1">
    <location>
        <begin position="38"/>
        <end position="47"/>
    </location>
</feature>
<protein>
    <submittedName>
        <fullName evidence="3">Uncharacterized protein</fullName>
    </submittedName>
</protein>
<evidence type="ECO:0000313" key="2">
    <source>
        <dbReference type="EMBL" id="GAN64454.1"/>
    </source>
</evidence>
<dbReference type="EMBL" id="BAMW01000071">
    <property type="protein sequence ID" value="GAN64454.1"/>
    <property type="molecule type" value="Genomic_DNA"/>
</dbReference>
<organism evidence="3 5">
    <name type="scientific">Acetobacter indonesiensis</name>
    <dbReference type="NCBI Taxonomy" id="104101"/>
    <lineage>
        <taxon>Bacteria</taxon>
        <taxon>Pseudomonadati</taxon>
        <taxon>Pseudomonadota</taxon>
        <taxon>Alphaproteobacteria</taxon>
        <taxon>Acetobacterales</taxon>
        <taxon>Acetobacteraceae</taxon>
        <taxon>Acetobacter</taxon>
    </lineage>
</organism>
<comment type="caution">
    <text evidence="3">The sequence shown here is derived from an EMBL/GenBank/DDBJ whole genome shotgun (WGS) entry which is preliminary data.</text>
</comment>
<dbReference type="Proteomes" id="UP000321104">
    <property type="component" value="Unassembled WGS sequence"/>
</dbReference>
<evidence type="ECO:0000313" key="3">
    <source>
        <dbReference type="EMBL" id="GEN04940.1"/>
    </source>
</evidence>
<feature type="region of interest" description="Disordered" evidence="1">
    <location>
        <begin position="1"/>
        <end position="47"/>
    </location>
</feature>
<evidence type="ECO:0000313" key="5">
    <source>
        <dbReference type="Proteomes" id="UP000321104"/>
    </source>
</evidence>
<keyword evidence="4" id="KW-1185">Reference proteome</keyword>
<gene>
    <name evidence="2" type="ORF">Abin_074_004</name>
    <name evidence="3" type="ORF">AIN02nite_29650</name>
</gene>
<reference evidence="3 5" key="2">
    <citation type="submission" date="2019-07" db="EMBL/GenBank/DDBJ databases">
        <title>Whole genome shotgun sequence of Acetobacter indonesiensis NBRC 16471.</title>
        <authorList>
            <person name="Hosoyama A."/>
            <person name="Uohara A."/>
            <person name="Ohji S."/>
            <person name="Ichikawa N."/>
        </authorList>
    </citation>
    <scope>NUCLEOTIDE SEQUENCE [LARGE SCALE GENOMIC DNA]</scope>
    <source>
        <strain evidence="3 5">NBRC 16471</strain>
    </source>
</reference>
<dbReference type="Proteomes" id="UP000032673">
    <property type="component" value="Unassembled WGS sequence"/>
</dbReference>
<dbReference type="AlphaFoldDB" id="A0A6N3T9G9"/>
<evidence type="ECO:0000313" key="4">
    <source>
        <dbReference type="Proteomes" id="UP000032673"/>
    </source>
</evidence>
<sequence length="72" mass="7888">MAECEPELSSDGSENNEPVSGSANNQVDAWSSLEVAGNDTQNPAGVTTQVYIKRESGRSLRKLYGQSWIWQI</sequence>
<feature type="compositionally biased region" description="Polar residues" evidence="1">
    <location>
        <begin position="10"/>
        <end position="29"/>
    </location>
</feature>
<accession>A0A6N3T9G9</accession>
<proteinExistence type="predicted"/>
<name>A0A6N3T9G9_9PROT</name>